<dbReference type="PANTHER" id="PTHR16046:SF9">
    <property type="entry name" value="SMC5-SMC6 COMPLEX LOCALIZATION FACTOR PROTEIN 2"/>
    <property type="match status" value="1"/>
</dbReference>
<feature type="compositionally biased region" description="Polar residues" evidence="3">
    <location>
        <begin position="199"/>
        <end position="217"/>
    </location>
</feature>
<feature type="domain" description="Coiled-coil SMC6 And NSE5 INteracting (CANIN)" evidence="4">
    <location>
        <begin position="747"/>
        <end position="1115"/>
    </location>
</feature>
<gene>
    <name evidence="6" type="primary">slf2</name>
</gene>
<feature type="compositionally biased region" description="Polar residues" evidence="3">
    <location>
        <begin position="174"/>
        <end position="187"/>
    </location>
</feature>
<feature type="compositionally biased region" description="Basic and acidic residues" evidence="3">
    <location>
        <begin position="418"/>
        <end position="437"/>
    </location>
</feature>
<reference evidence="6" key="1">
    <citation type="submission" date="2025-08" db="UniProtKB">
        <authorList>
            <consortium name="RefSeq"/>
        </authorList>
    </citation>
    <scope>IDENTIFICATION</scope>
</reference>
<dbReference type="RefSeq" id="XP_028279580.1">
    <property type="nucleotide sequence ID" value="XM_028423779.1"/>
</dbReference>
<evidence type="ECO:0000313" key="6">
    <source>
        <dbReference type="RefSeq" id="XP_028279580.1"/>
    </source>
</evidence>
<feature type="region of interest" description="Disordered" evidence="3">
    <location>
        <begin position="559"/>
        <end position="673"/>
    </location>
</feature>
<sequence length="1268" mass="140279">MRKITENQGTPRINGYHFPPGSKVKDLQQQSLPHFPSFHQETPMKPSQVPNLLSHPASRRMLPLQTSDLHYNERSDSPQHRTHVPVPLHLPGLVPGSQTNISPLVSRTHPISNSRQHFFQSPGFYSSVGNIGSSIFKPQPTVRDRPGPPQQSGQPRPGTFSSSTFSPLSPTYSNTSANKLQPSTPSVVLSDHAPRFPINTDQKAVSRVTPVNSGSKNETAHRQASHKTQPIDGSNCVTTVQLHRLPIGLMNPALKTKSSQEVGGSSSTHRVVIPQQSQQHERTPPREKHIPAVDLNSSSQKRPRESAPFDENAKKLCRHGTNSGKTQATEPTAGNLAVTSSFPQRSSHESSDLELSPKITGHLCGQSTCSEPSSTAPTKSCHVSPLSKDSSGGLPLMGVKQALINLSESNVVKLKMLKPNEEKKRKGTEEGSKRDKSSTLLTSEIPQKDRRSLPHTGINNCNVGHAAGSTSVSAVKTQRRGDHTEVSRKLDSSASKSTSKPNSGSLGCRPVERNTTSGLRKPAVIPDDIDMLFTPDPITYVISTGNNKTKPMINREAGGLASSVKSVPSAPTDSTITPTGSSCHKAKNSSVTGSCQTVSSSEHNPQSIPPSVTVKHVQHKTLTSRPKDKELADKPLLSTSSTAASGKPPTASHSLSLPLERQTKEKSIKQVNEEDPIDVELDLDLSFGIDMDLTHSSNGSEADELISLQEMMECVLKPPETPEKGAFSEPSTPGHRSSRPKSQPLASTSKSGIYKNNLDQILKDISADKKAEDTVAQLLTACKEDLLRISEYEETQQNQEEEISTEQQEFLQRYSLMSSAIREVPPGEVVFNLDRFGQIFDQKTLALRKCLVNPQGTAQKTLLWSSPAQLKLHLYIGLFQEAYNSLPCPTPVTRFLFKMMSVHIERIVSEKILQALCDIACSAAYHIVEKGSQHFKVWVPSLADVTLVLMNMGVPFVTLFPFEDLQPPFTEGDLLDHVYIKSESPSSNTVSVPFPEHNCSNILKYLSYCMSLCPRAYSDEELLLLDTVVSRLGLDMRLTLQNSKDLYPILCKIVNNFRDWDSVLPRICLALTNLTDDHHNMCLLVQLMPINTRGKQLRRHLSLSMINRLLDGSCTYRPTQTEFQLSELRPYISRMRPSSILRGMLSSSSKTEKEKEEDAAILDQQSYYMCYSLLTLLNEATNFQFFPANQKKQLLLLSNKLEAHVKCDIRESEKCLYRTKVKDFVARIYTKWRMLLQRTKPLNGKLCDYWQPMDTLISSEETASVTLS</sequence>
<dbReference type="OrthoDB" id="6158547at2759"/>
<feature type="region of interest" description="Disordered" evidence="3">
    <location>
        <begin position="415"/>
        <end position="522"/>
    </location>
</feature>
<keyword evidence="5" id="KW-1185">Reference proteome</keyword>
<feature type="compositionally biased region" description="Low complexity" evidence="3">
    <location>
        <begin position="492"/>
        <end position="505"/>
    </location>
</feature>
<feature type="compositionally biased region" description="Polar residues" evidence="3">
    <location>
        <begin position="1"/>
        <end position="11"/>
    </location>
</feature>
<accession>A0A6P7JRQ2</accession>
<dbReference type="Pfam" id="PF14816">
    <property type="entry name" value="CANIN"/>
    <property type="match status" value="1"/>
</dbReference>
<dbReference type="GeneID" id="114447492"/>
<feature type="compositionally biased region" description="Polar residues" evidence="3">
    <location>
        <begin position="320"/>
        <end position="345"/>
    </location>
</feature>
<feature type="compositionally biased region" description="Basic and acidic residues" evidence="3">
    <location>
        <begin position="661"/>
        <end position="672"/>
    </location>
</feature>
<dbReference type="CTD" id="55719"/>
<dbReference type="PANTHER" id="PTHR16046">
    <property type="entry name" value="SMC5-SMC6 COMPLEX LOCALIZATION FACTOR 2"/>
    <property type="match status" value="1"/>
</dbReference>
<feature type="region of interest" description="Disordered" evidence="3">
    <location>
        <begin position="719"/>
        <end position="750"/>
    </location>
</feature>
<keyword evidence="2" id="KW-0175">Coiled coil</keyword>
<protein>
    <submittedName>
        <fullName evidence="6">SMC5-SMC6 complex localization factor protein 2 isoform X1</fullName>
    </submittedName>
</protein>
<feature type="region of interest" description="Disordered" evidence="3">
    <location>
        <begin position="1"/>
        <end position="26"/>
    </location>
</feature>
<feature type="compositionally biased region" description="Polar residues" evidence="3">
    <location>
        <begin position="256"/>
        <end position="278"/>
    </location>
</feature>
<dbReference type="InterPro" id="IPR026161">
    <property type="entry name" value="FAM178"/>
</dbReference>
<dbReference type="InParanoid" id="A0A6P7JRQ2"/>
<organism evidence="5 6">
    <name type="scientific">Parambassis ranga</name>
    <name type="common">Indian glassy fish</name>
    <dbReference type="NCBI Taxonomy" id="210632"/>
    <lineage>
        <taxon>Eukaryota</taxon>
        <taxon>Metazoa</taxon>
        <taxon>Chordata</taxon>
        <taxon>Craniata</taxon>
        <taxon>Vertebrata</taxon>
        <taxon>Euteleostomi</taxon>
        <taxon>Actinopterygii</taxon>
        <taxon>Neopterygii</taxon>
        <taxon>Teleostei</taxon>
        <taxon>Neoteleostei</taxon>
        <taxon>Acanthomorphata</taxon>
        <taxon>Ovalentaria</taxon>
        <taxon>Ambassidae</taxon>
        <taxon>Parambassis</taxon>
    </lineage>
</organism>
<evidence type="ECO:0000256" key="2">
    <source>
        <dbReference type="SAM" id="Coils"/>
    </source>
</evidence>
<feature type="region of interest" description="Disordered" evidence="3">
    <location>
        <begin position="256"/>
        <end position="393"/>
    </location>
</feature>
<comment type="similarity">
    <text evidence="1">Belongs to the FAM178 family.</text>
</comment>
<dbReference type="Proteomes" id="UP000515145">
    <property type="component" value="Chromosome 15"/>
</dbReference>
<feature type="compositionally biased region" description="Polar residues" evidence="3">
    <location>
        <begin position="365"/>
        <end position="378"/>
    </location>
</feature>
<evidence type="ECO:0000259" key="4">
    <source>
        <dbReference type="Pfam" id="PF14816"/>
    </source>
</evidence>
<evidence type="ECO:0000256" key="1">
    <source>
        <dbReference type="ARBA" id="ARBA00010311"/>
    </source>
</evidence>
<proteinExistence type="inferred from homology"/>
<dbReference type="AlphaFoldDB" id="A0A6P7JRQ2"/>
<feature type="compositionally biased region" description="Polar residues" evidence="3">
    <location>
        <begin position="457"/>
        <end position="476"/>
    </location>
</feature>
<feature type="region of interest" description="Disordered" evidence="3">
    <location>
        <begin position="130"/>
        <end position="233"/>
    </location>
</feature>
<evidence type="ECO:0000313" key="5">
    <source>
        <dbReference type="Proteomes" id="UP000515145"/>
    </source>
</evidence>
<feature type="compositionally biased region" description="Basic and acidic residues" evidence="3">
    <location>
        <begin position="279"/>
        <end position="291"/>
    </location>
</feature>
<name>A0A6P7JRQ2_9TELE</name>
<feature type="coiled-coil region" evidence="2">
    <location>
        <begin position="782"/>
        <end position="809"/>
    </location>
</feature>
<evidence type="ECO:0000256" key="3">
    <source>
        <dbReference type="SAM" id="MobiDB-lite"/>
    </source>
</evidence>
<feature type="compositionally biased region" description="Polar residues" evidence="3">
    <location>
        <begin position="729"/>
        <end position="750"/>
    </location>
</feature>
<feature type="compositionally biased region" description="Basic and acidic residues" evidence="3">
    <location>
        <begin position="302"/>
        <end position="314"/>
    </location>
</feature>
<feature type="compositionally biased region" description="Basic and acidic residues" evidence="3">
    <location>
        <begin position="479"/>
        <end position="491"/>
    </location>
</feature>
<feature type="compositionally biased region" description="Low complexity" evidence="3">
    <location>
        <begin position="150"/>
        <end position="173"/>
    </location>
</feature>
<feature type="compositionally biased region" description="Polar residues" evidence="3">
    <location>
        <begin position="563"/>
        <end position="610"/>
    </location>
</feature>
<dbReference type="InterPro" id="IPR044276">
    <property type="entry name" value="CANIN_dom"/>
</dbReference>